<dbReference type="AlphaFoldDB" id="A0A074YV87"/>
<dbReference type="HOGENOM" id="CLU_038957_0_2_1"/>
<keyword evidence="8" id="KW-1185">Reference proteome</keyword>
<evidence type="ECO:0000256" key="3">
    <source>
        <dbReference type="ARBA" id="ARBA00022692"/>
    </source>
</evidence>
<keyword evidence="4 6" id="KW-1133">Transmembrane helix</keyword>
<feature type="transmembrane region" description="Helical" evidence="6">
    <location>
        <begin position="47"/>
        <end position="70"/>
    </location>
</feature>
<keyword evidence="5 6" id="KW-0472">Membrane</keyword>
<evidence type="ECO:0000256" key="5">
    <source>
        <dbReference type="ARBA" id="ARBA00023136"/>
    </source>
</evidence>
<dbReference type="STRING" id="1043005.A0A074YV87"/>
<evidence type="ECO:0000256" key="1">
    <source>
        <dbReference type="ARBA" id="ARBA00004127"/>
    </source>
</evidence>
<proteinExistence type="inferred from homology"/>
<feature type="transmembrane region" description="Helical" evidence="6">
    <location>
        <begin position="151"/>
        <end position="171"/>
    </location>
</feature>
<evidence type="ECO:0000256" key="6">
    <source>
        <dbReference type="SAM" id="Phobius"/>
    </source>
</evidence>
<dbReference type="EMBL" id="KL584785">
    <property type="protein sequence ID" value="KEQ90801.1"/>
    <property type="molecule type" value="Genomic_DNA"/>
</dbReference>
<dbReference type="GeneID" id="25364896"/>
<dbReference type="InterPro" id="IPR008217">
    <property type="entry name" value="Ccc1_fam"/>
</dbReference>
<comment type="similarity">
    <text evidence="2">Belongs to the CCC1 family.</text>
</comment>
<sequence length="242" mass="26121">MSDLPHAEKHPSNSDLMRNFIIGFSDGLTVPFALTAGISALGSRRLVILAGVAELASGAISMGLGAYLAAAADAKQYAVEETREKLEIIEQPLAEEKEIYDIFSEYGIHRLEACLVVERLKENPEMWLKFMMDFELKLTPPRVRGSWIEGLIMGISYLFGGVLPMIPYFAFKTTNHALFTSIGITVVILLAFGYGKSKVMGNTGRDSLASAIHTLIVGVIAAGASYGIVRGINSVHIGGGTR</sequence>
<dbReference type="GO" id="GO:0030026">
    <property type="term" value="P:intracellular manganese ion homeostasis"/>
    <property type="evidence" value="ECO:0007669"/>
    <property type="project" value="InterPro"/>
</dbReference>
<dbReference type="PANTHER" id="PTHR31851">
    <property type="entry name" value="FE(2+)/MN(2+) TRANSPORTER PCL1"/>
    <property type="match status" value="1"/>
</dbReference>
<comment type="subcellular location">
    <subcellularLocation>
        <location evidence="1">Endomembrane system</location>
        <topology evidence="1">Multi-pass membrane protein</topology>
    </subcellularLocation>
</comment>
<dbReference type="Pfam" id="PF01988">
    <property type="entry name" value="VIT1"/>
    <property type="match status" value="1"/>
</dbReference>
<feature type="transmembrane region" description="Helical" evidence="6">
    <location>
        <begin position="20"/>
        <end position="41"/>
    </location>
</feature>
<dbReference type="GO" id="GO:0005384">
    <property type="term" value="F:manganese ion transmembrane transporter activity"/>
    <property type="evidence" value="ECO:0007669"/>
    <property type="project" value="InterPro"/>
</dbReference>
<gene>
    <name evidence="7" type="ORF">AUEXF2481DRAFT_33600</name>
</gene>
<dbReference type="InParanoid" id="A0A074YV87"/>
<organism evidence="7 8">
    <name type="scientific">Aureobasidium subglaciale (strain EXF-2481)</name>
    <name type="common">Aureobasidium pullulans var. subglaciale</name>
    <dbReference type="NCBI Taxonomy" id="1043005"/>
    <lineage>
        <taxon>Eukaryota</taxon>
        <taxon>Fungi</taxon>
        <taxon>Dikarya</taxon>
        <taxon>Ascomycota</taxon>
        <taxon>Pezizomycotina</taxon>
        <taxon>Dothideomycetes</taxon>
        <taxon>Dothideomycetidae</taxon>
        <taxon>Dothideales</taxon>
        <taxon>Saccotheciaceae</taxon>
        <taxon>Aureobasidium</taxon>
    </lineage>
</organism>
<feature type="transmembrane region" description="Helical" evidence="6">
    <location>
        <begin position="177"/>
        <end position="195"/>
    </location>
</feature>
<keyword evidence="3 6" id="KW-0812">Transmembrane</keyword>
<dbReference type="OrthoDB" id="73465at2759"/>
<evidence type="ECO:0000256" key="2">
    <source>
        <dbReference type="ARBA" id="ARBA00007049"/>
    </source>
</evidence>
<dbReference type="OMA" id="SRIGWLR"/>
<reference evidence="7 8" key="1">
    <citation type="journal article" date="2014" name="BMC Genomics">
        <title>Genome sequencing of four Aureobasidium pullulans varieties: biotechnological potential, stress tolerance, and description of new species.</title>
        <authorList>
            <person name="Gostin Ar C."/>
            <person name="Ohm R.A."/>
            <person name="Kogej T."/>
            <person name="Sonjak S."/>
            <person name="Turk M."/>
            <person name="Zajc J."/>
            <person name="Zalar P."/>
            <person name="Grube M."/>
            <person name="Sun H."/>
            <person name="Han J."/>
            <person name="Sharma A."/>
            <person name="Chiniquy J."/>
            <person name="Ngan C.Y."/>
            <person name="Lipzen A."/>
            <person name="Barry K."/>
            <person name="Grigoriev I.V."/>
            <person name="Gunde-Cimerman N."/>
        </authorList>
    </citation>
    <scope>NUCLEOTIDE SEQUENCE [LARGE SCALE GENOMIC DNA]</scope>
    <source>
        <strain evidence="7 8">EXF-2481</strain>
    </source>
</reference>
<name>A0A074YV87_AURSE</name>
<dbReference type="GO" id="GO:0012505">
    <property type="term" value="C:endomembrane system"/>
    <property type="evidence" value="ECO:0007669"/>
    <property type="project" value="UniProtKB-SubCell"/>
</dbReference>
<evidence type="ECO:0000313" key="8">
    <source>
        <dbReference type="Proteomes" id="UP000030641"/>
    </source>
</evidence>
<evidence type="ECO:0000256" key="4">
    <source>
        <dbReference type="ARBA" id="ARBA00022989"/>
    </source>
</evidence>
<dbReference type="RefSeq" id="XP_013339291.1">
    <property type="nucleotide sequence ID" value="XM_013483837.1"/>
</dbReference>
<feature type="transmembrane region" description="Helical" evidence="6">
    <location>
        <begin position="207"/>
        <end position="229"/>
    </location>
</feature>
<dbReference type="Proteomes" id="UP000030641">
    <property type="component" value="Unassembled WGS sequence"/>
</dbReference>
<evidence type="ECO:0000313" key="7">
    <source>
        <dbReference type="EMBL" id="KEQ90801.1"/>
    </source>
</evidence>
<protein>
    <submittedName>
        <fullName evidence="7">Uncharacterized protein</fullName>
    </submittedName>
</protein>
<accession>A0A074YV87</accession>